<evidence type="ECO:0000313" key="2">
    <source>
        <dbReference type="EMBL" id="CAG8590142.1"/>
    </source>
</evidence>
<dbReference type="Proteomes" id="UP000789342">
    <property type="component" value="Unassembled WGS sequence"/>
</dbReference>
<evidence type="ECO:0000313" key="3">
    <source>
        <dbReference type="Proteomes" id="UP000789342"/>
    </source>
</evidence>
<proteinExistence type="predicted"/>
<dbReference type="GO" id="GO:0004540">
    <property type="term" value="F:RNA nuclease activity"/>
    <property type="evidence" value="ECO:0007669"/>
    <property type="project" value="InterPro"/>
</dbReference>
<dbReference type="InterPro" id="IPR024440">
    <property type="entry name" value="ColicinD_C"/>
</dbReference>
<dbReference type="InterPro" id="IPR037178">
    <property type="entry name" value="ColicinD_C_sf"/>
</dbReference>
<organism evidence="2 3">
    <name type="scientific">Acaulospora morrowiae</name>
    <dbReference type="NCBI Taxonomy" id="94023"/>
    <lineage>
        <taxon>Eukaryota</taxon>
        <taxon>Fungi</taxon>
        <taxon>Fungi incertae sedis</taxon>
        <taxon>Mucoromycota</taxon>
        <taxon>Glomeromycotina</taxon>
        <taxon>Glomeromycetes</taxon>
        <taxon>Diversisporales</taxon>
        <taxon>Acaulosporaceae</taxon>
        <taxon>Acaulospora</taxon>
    </lineage>
</organism>
<dbReference type="Gene3D" id="3.10.450.200">
    <property type="match status" value="1"/>
</dbReference>
<protein>
    <submittedName>
        <fullName evidence="2">16652_t:CDS:1</fullName>
    </submittedName>
</protein>
<keyword evidence="3" id="KW-1185">Reference proteome</keyword>
<dbReference type="EMBL" id="CAJVPV010005396">
    <property type="protein sequence ID" value="CAG8590142.1"/>
    <property type="molecule type" value="Genomic_DNA"/>
</dbReference>
<accession>A0A9N9G966</accession>
<sequence>MSQTEREVCYLKCIINSGKVEFVWSVITPSSWDWIGLYEDDNKENREWFDGYWFYISSHSSHSSLPDGRHVYTGNHWIETVSGGNQIRLNTYENYREYNTYLYANVHNPTFNYFEMDRVNYLRGALQHIFDRHKEDWGFTENDNWNNRNGEKLQRNLQEFIGKNISNVYSGSFKDDSAYFIVDPVTYKCVIIHRRGGRDYQLWSGWGLSEDQYECATQPPFKLRAVVFIVYEDVLNEIANSEGERNDLINLFVKLVKKDKNHYSDKVYDQISDFFILAEGYIPLSFEGRDEIKPEDNYELDYGKIKKKAGTILGTLEKLAV</sequence>
<name>A0A9N9G966_9GLOM</name>
<evidence type="ECO:0000259" key="1">
    <source>
        <dbReference type="Pfam" id="PF11429"/>
    </source>
</evidence>
<reference evidence="2" key="1">
    <citation type="submission" date="2021-06" db="EMBL/GenBank/DDBJ databases">
        <authorList>
            <person name="Kallberg Y."/>
            <person name="Tangrot J."/>
            <person name="Rosling A."/>
        </authorList>
    </citation>
    <scope>NUCLEOTIDE SEQUENCE</scope>
    <source>
        <strain evidence="2">CL551</strain>
    </source>
</reference>
<gene>
    <name evidence="2" type="ORF">AMORRO_LOCUS7308</name>
</gene>
<dbReference type="AlphaFoldDB" id="A0A9N9G966"/>
<dbReference type="Pfam" id="PF11429">
    <property type="entry name" value="Colicin_D"/>
    <property type="match status" value="1"/>
</dbReference>
<feature type="domain" description="Colicin D C-terminal" evidence="1">
    <location>
        <begin position="126"/>
        <end position="214"/>
    </location>
</feature>
<comment type="caution">
    <text evidence="2">The sequence shown here is derived from an EMBL/GenBank/DDBJ whole genome shotgun (WGS) entry which is preliminary data.</text>
</comment>
<dbReference type="OrthoDB" id="2346685at2759"/>